<dbReference type="InterPro" id="IPR013320">
    <property type="entry name" value="ConA-like_dom_sf"/>
</dbReference>
<reference evidence="7 8" key="2">
    <citation type="journal article" date="2017" name="Genome Biol. Evol.">
        <title>Trajectories and Drivers of Genome Evolution in Surface-Associated Marine Phaeobacter.</title>
        <authorList>
            <person name="Freese H.M."/>
            <person name="Sikorski J."/>
            <person name="Bunk B."/>
            <person name="Scheuner C."/>
            <person name="Meier-Kolthoff J.P."/>
            <person name="Sproer C."/>
            <person name="Gram L."/>
            <person name="Overmann J."/>
        </authorList>
    </citation>
    <scope>NUCLEOTIDE SEQUENCE [LARGE SCALE GENOMIC DNA]</scope>
    <source>
        <strain evidence="5 8">P66</strain>
        <strain evidence="6 7">P88</strain>
        <plasmid evidence="5 8">pP66_a</plasmid>
        <plasmid evidence="7">pp88_a</plasmid>
        <plasmid evidence="6">pP88_a</plasmid>
    </source>
</reference>
<accession>A0A2I7L4E1</accession>
<dbReference type="GO" id="GO:0005509">
    <property type="term" value="F:calcium ion binding"/>
    <property type="evidence" value="ECO:0007669"/>
    <property type="project" value="InterPro"/>
</dbReference>
<proteinExistence type="inferred from homology"/>
<dbReference type="PANTHER" id="PTHR38340:SF1">
    <property type="entry name" value="S-LAYER PROTEIN"/>
    <property type="match status" value="1"/>
</dbReference>
<dbReference type="Pfam" id="PF00722">
    <property type="entry name" value="Glyco_hydro_16"/>
    <property type="match status" value="1"/>
</dbReference>
<comment type="similarity">
    <text evidence="2">Belongs to the glycosyl hydrolase 16 family.</text>
</comment>
<dbReference type="EMBL" id="CP010706">
    <property type="protein sequence ID" value="AUQ96554.1"/>
    <property type="molecule type" value="Genomic_DNA"/>
</dbReference>
<geneLocation type="plasmid" evidence="6">
    <name>pP88_a</name>
</geneLocation>
<keyword evidence="3" id="KW-0964">Secreted</keyword>
<dbReference type="InterPro" id="IPR050557">
    <property type="entry name" value="RTX_toxin/Mannuronan_C5-epim"/>
</dbReference>
<reference evidence="5 8" key="3">
    <citation type="journal article" date="2017" name="Int. J. Syst. Evol. Microbiol.">
        <title>Adaptation of Surface-Associated Bacteria to the Open Ocean: A Genomically Distinct Subpopulation of Phaeobacter gallaeciensis Colonizes Pacific Mesozooplankton.</title>
        <authorList>
            <person name="Freese H.M."/>
            <person name="Methner A."/>
            <person name="Overmann J."/>
        </authorList>
    </citation>
    <scope>NUCLEOTIDE SEQUENCE [LARGE SCALE GENOMIC DNA]</scope>
    <source>
        <strain evidence="5 8">P66</strain>
        <plasmid evidence="5 8">pP66_a</plasmid>
    </source>
</reference>
<evidence type="ECO:0000259" key="4">
    <source>
        <dbReference type="PROSITE" id="PS51762"/>
    </source>
</evidence>
<protein>
    <submittedName>
        <fullName evidence="6">Glycosyl hydrolase family 16/Hemolysin-type calcium-binding protein repeat protein (2 copies)</fullName>
    </submittedName>
</protein>
<dbReference type="PANTHER" id="PTHR38340">
    <property type="entry name" value="S-LAYER PROTEIN"/>
    <property type="match status" value="1"/>
</dbReference>
<dbReference type="SUPFAM" id="SSF51120">
    <property type="entry name" value="beta-Roll"/>
    <property type="match status" value="1"/>
</dbReference>
<evidence type="ECO:0000313" key="8">
    <source>
        <dbReference type="Proteomes" id="UP000236536"/>
    </source>
</evidence>
<dbReference type="PRINTS" id="PR00313">
    <property type="entry name" value="CABNDNGRPT"/>
</dbReference>
<dbReference type="Gene3D" id="2.150.10.10">
    <property type="entry name" value="Serralysin-like metalloprotease, C-terminal"/>
    <property type="match status" value="2"/>
</dbReference>
<evidence type="ECO:0000313" key="7">
    <source>
        <dbReference type="Proteomes" id="UP000236447"/>
    </source>
</evidence>
<keyword evidence="8" id="KW-1185">Reference proteome</keyword>
<evidence type="ECO:0000256" key="3">
    <source>
        <dbReference type="ARBA" id="ARBA00022525"/>
    </source>
</evidence>
<dbReference type="InterPro" id="IPR000757">
    <property type="entry name" value="Beta-glucanase-like"/>
</dbReference>
<dbReference type="GO" id="GO:0005975">
    <property type="term" value="P:carbohydrate metabolic process"/>
    <property type="evidence" value="ECO:0007669"/>
    <property type="project" value="InterPro"/>
</dbReference>
<sequence length="432" mass="46083">MASTDSAQADVTPTVDLRIPGQVRDDDDWLVSTWNAGQSRDTKWSKDNVQINADGAVELHLTSESGAGERTFTGGEMQSEAAHETGTWSWTAQAPQMQDGTVFGMFLYQEDYRNDRWLEFDFEFVGANTRQVQLSIHMEAEDGSRVRLADGPAGPLVVDLGFDAAAGLHTYEIELTGTAAIFRVDGDVLAELSGADMPGGLWYSGAVKSFADLWAVSDNQTAWAGTPDPDAPPLVAVIADVSLPGQEQEGTPNFATEQVGTDQAEDLFGGDGADLIHGGAGGDQLVGNSGADHLYGNKGRDILRGKDGDDFLFGGRGKDRLAGGGGEDVLDGGIGRDQLRGGGGADTFIFSQGGPADRVNDFTLSHGDTLDLTRFNLNGAEQLRWLDGERGRGTRDLLQVEEDDGWINVAVIDDRAEALTLDLLIAQDAILF</sequence>
<dbReference type="InterPro" id="IPR018511">
    <property type="entry name" value="Hemolysin-typ_Ca-bd_CS"/>
</dbReference>
<evidence type="ECO:0000313" key="6">
    <source>
        <dbReference type="EMBL" id="AUR01066.1"/>
    </source>
</evidence>
<dbReference type="Proteomes" id="UP000236447">
    <property type="component" value="Plasmid pP88_a"/>
</dbReference>
<dbReference type="PROSITE" id="PS51762">
    <property type="entry name" value="GH16_2"/>
    <property type="match status" value="1"/>
</dbReference>
<keyword evidence="6" id="KW-0614">Plasmid</keyword>
<dbReference type="SUPFAM" id="SSF49899">
    <property type="entry name" value="Concanavalin A-like lectins/glucanases"/>
    <property type="match status" value="1"/>
</dbReference>
<dbReference type="InterPro" id="IPR011049">
    <property type="entry name" value="Serralysin-like_metalloprot_C"/>
</dbReference>
<evidence type="ECO:0000256" key="1">
    <source>
        <dbReference type="ARBA" id="ARBA00004613"/>
    </source>
</evidence>
<dbReference type="GO" id="GO:0005576">
    <property type="term" value="C:extracellular region"/>
    <property type="evidence" value="ECO:0007669"/>
    <property type="project" value="UniProtKB-SubCell"/>
</dbReference>
<geneLocation type="plasmid" evidence="5 8">
    <name>pP66_a</name>
</geneLocation>
<dbReference type="EMBL" id="CP010726">
    <property type="protein sequence ID" value="AUR01066.1"/>
    <property type="molecule type" value="Genomic_DNA"/>
</dbReference>
<name>A0A2I7L4E1_9RHOB</name>
<dbReference type="InterPro" id="IPR001343">
    <property type="entry name" value="Hemolysn_Ca-bd"/>
</dbReference>
<dbReference type="RefSeq" id="WP_102870969.1">
    <property type="nucleotide sequence ID" value="NZ_CP010600.1"/>
</dbReference>
<dbReference type="Proteomes" id="UP000236536">
    <property type="component" value="Plasmid pP66_a"/>
</dbReference>
<comment type="subcellular location">
    <subcellularLocation>
        <location evidence="1">Secreted</location>
    </subcellularLocation>
</comment>
<dbReference type="PROSITE" id="PS00330">
    <property type="entry name" value="HEMOLYSIN_CALCIUM"/>
    <property type="match status" value="3"/>
</dbReference>
<dbReference type="Gene3D" id="2.60.120.200">
    <property type="match status" value="1"/>
</dbReference>
<dbReference type="AlphaFoldDB" id="A0A2I7L4E1"/>
<feature type="domain" description="GH16" evidence="4">
    <location>
        <begin position="5"/>
        <end position="249"/>
    </location>
</feature>
<evidence type="ECO:0000256" key="2">
    <source>
        <dbReference type="ARBA" id="ARBA00006865"/>
    </source>
</evidence>
<reference evidence="6 7" key="1">
    <citation type="journal article" date="2017" name="Front. Microbiol.">
        <title>Phaeobacter piscinae sp. nov., a species of the Roseobacter group and potential aquaculture probiont.</title>
        <authorList>
            <person name="Sonnenschein E.C."/>
            <person name="Phippen C.B.W."/>
            <person name="Nielsen K.F."/>
            <person name="Mateiu R.V."/>
            <person name="Melchiorsen J."/>
            <person name="Gram L."/>
            <person name="Overmann J."/>
            <person name="Freese H.M."/>
        </authorList>
    </citation>
    <scope>NUCLEOTIDE SEQUENCE [LARGE SCALE GENOMIC DNA]</scope>
    <source>
        <strain evidence="6 7">P88</strain>
        <plasmid evidence="7">pp88_a</plasmid>
        <plasmid evidence="6">pP88_a</plasmid>
    </source>
</reference>
<gene>
    <name evidence="5" type="ORF">PhaeoP66_03827</name>
    <name evidence="6" type="ORF">PhaeoP88_03753</name>
</gene>
<evidence type="ECO:0000313" key="5">
    <source>
        <dbReference type="EMBL" id="AUQ96554.1"/>
    </source>
</evidence>
<dbReference type="Pfam" id="PF00353">
    <property type="entry name" value="HemolysinCabind"/>
    <property type="match status" value="1"/>
</dbReference>
<organism evidence="6 7">
    <name type="scientific">Phaeobacter inhibens</name>
    <dbReference type="NCBI Taxonomy" id="221822"/>
    <lineage>
        <taxon>Bacteria</taxon>
        <taxon>Pseudomonadati</taxon>
        <taxon>Pseudomonadota</taxon>
        <taxon>Alphaproteobacteria</taxon>
        <taxon>Rhodobacterales</taxon>
        <taxon>Roseobacteraceae</taxon>
        <taxon>Phaeobacter</taxon>
    </lineage>
</organism>
<dbReference type="GO" id="GO:0004553">
    <property type="term" value="F:hydrolase activity, hydrolyzing O-glycosyl compounds"/>
    <property type="evidence" value="ECO:0007669"/>
    <property type="project" value="InterPro"/>
</dbReference>
<geneLocation type="plasmid" evidence="7">
    <name>pp88_a</name>
</geneLocation>
<keyword evidence="6" id="KW-0378">Hydrolase</keyword>